<evidence type="ECO:0000313" key="2">
    <source>
        <dbReference type="EMBL" id="TDC16756.1"/>
    </source>
</evidence>
<dbReference type="EMBL" id="SMJW01000044">
    <property type="protein sequence ID" value="TDC16756.1"/>
    <property type="molecule type" value="Genomic_DNA"/>
</dbReference>
<dbReference type="OrthoDB" id="4548523at2"/>
<name>A0A4V2XN49_9ACTN</name>
<dbReference type="InterPro" id="IPR037523">
    <property type="entry name" value="VOC_core"/>
</dbReference>
<dbReference type="InterPro" id="IPR029068">
    <property type="entry name" value="Glyas_Bleomycin-R_OHBP_Dase"/>
</dbReference>
<sequence length="147" mass="15689">MLRGIATISLWADDLEAAKDWYAELLGVAPYFSVPGPDGRAGYYEFRIGDYEHELGLIDARFRPGGGPEGGQAGPGGAIVYWHVDDLDAAVQRLLAMGARVHEETTERGEGTGFVTASVADPFGNVLGVMSNPHYLEILAKARPAGV</sequence>
<evidence type="ECO:0000259" key="1">
    <source>
        <dbReference type="PROSITE" id="PS51819"/>
    </source>
</evidence>
<reference evidence="2 3" key="1">
    <citation type="submission" date="2019-03" db="EMBL/GenBank/DDBJ databases">
        <title>Draft genome sequences of novel Actinobacteria.</title>
        <authorList>
            <person name="Sahin N."/>
            <person name="Ay H."/>
            <person name="Saygin H."/>
        </authorList>
    </citation>
    <scope>NUCLEOTIDE SEQUENCE [LARGE SCALE GENOMIC DNA]</scope>
    <source>
        <strain evidence="2 3">DSM 45347</strain>
    </source>
</reference>
<comment type="caution">
    <text evidence="2">The sequence shown here is derived from an EMBL/GenBank/DDBJ whole genome shotgun (WGS) entry which is preliminary data.</text>
</comment>
<evidence type="ECO:0000313" key="3">
    <source>
        <dbReference type="Proteomes" id="UP000295431"/>
    </source>
</evidence>
<accession>A0A4V2XN49</accession>
<proteinExistence type="predicted"/>
<dbReference type="Gene3D" id="3.10.180.10">
    <property type="entry name" value="2,3-Dihydroxybiphenyl 1,2-Dioxygenase, domain 1"/>
    <property type="match status" value="1"/>
</dbReference>
<organism evidence="2 3">
    <name type="scientific">Actinomadura bangladeshensis</name>
    <dbReference type="NCBI Taxonomy" id="453573"/>
    <lineage>
        <taxon>Bacteria</taxon>
        <taxon>Bacillati</taxon>
        <taxon>Actinomycetota</taxon>
        <taxon>Actinomycetes</taxon>
        <taxon>Streptosporangiales</taxon>
        <taxon>Thermomonosporaceae</taxon>
        <taxon>Actinomadura</taxon>
    </lineage>
</organism>
<dbReference type="Pfam" id="PF00903">
    <property type="entry name" value="Glyoxalase"/>
    <property type="match status" value="1"/>
</dbReference>
<dbReference type="PROSITE" id="PS51819">
    <property type="entry name" value="VOC"/>
    <property type="match status" value="1"/>
</dbReference>
<dbReference type="Proteomes" id="UP000295431">
    <property type="component" value="Unassembled WGS sequence"/>
</dbReference>
<gene>
    <name evidence="2" type="ORF">E1284_11420</name>
</gene>
<dbReference type="SUPFAM" id="SSF54593">
    <property type="entry name" value="Glyoxalase/Bleomycin resistance protein/Dihydroxybiphenyl dioxygenase"/>
    <property type="match status" value="1"/>
</dbReference>
<dbReference type="InterPro" id="IPR004360">
    <property type="entry name" value="Glyas_Fos-R_dOase_dom"/>
</dbReference>
<protein>
    <submittedName>
        <fullName evidence="2">VOC family protein</fullName>
    </submittedName>
</protein>
<keyword evidence="3" id="KW-1185">Reference proteome</keyword>
<dbReference type="RefSeq" id="WP_131939009.1">
    <property type="nucleotide sequence ID" value="NZ_BAAAMX010000032.1"/>
</dbReference>
<dbReference type="AlphaFoldDB" id="A0A4V2XN49"/>
<feature type="domain" description="VOC" evidence="1">
    <location>
        <begin position="4"/>
        <end position="132"/>
    </location>
</feature>